<keyword evidence="7 11" id="KW-0288">FMN</keyword>
<name>A0AA89BK80_PINIB</name>
<evidence type="ECO:0000256" key="11">
    <source>
        <dbReference type="RuleBase" id="RU361255"/>
    </source>
</evidence>
<sequence length="435" mass="47778">MTDINEALKKIARSKRRLKDMAIIIPGAIATFAGVCIYEGNEKFYREYVMPAFHLFGAETAHKLAIKAAKYGLVPRQRKADPPSLKTSVFGREFSNPVGLAAGFDKDGEAVDGMFKAGFGFVEVGTVTPKPQEGNPKPRVFRLKEDKAVINRYGFNSQGHEAVYDRLKQREEGADVSDIVNVPKMEEQRNMLNINLWTETDSEVPSVRIHKGKGVLGVNLGKNKTSSDPEGDYMIGVKKFGELADYLVVNISSPNTPGLRDMQGKAQLEKLLDKVIAERDKLKKKKPILVKIAPDLTEKDKQDIAQVVLKQKNYVDGIIVNNTTVSRPEYLQSSHKNEVGGLSGQPLTDMSTKTISDMYTLTKGSIPIVGVGGISSGQDAYDKIKAGACLVQLYTALVYEGTPLIGRIKRELDQLLTKDGYKSVSEAVGANHRSS</sequence>
<dbReference type="InterPro" id="IPR005719">
    <property type="entry name" value="Dihydroorotate_DH_2"/>
</dbReference>
<dbReference type="NCBIfam" id="TIGR01036">
    <property type="entry name" value="pyrD_sub2"/>
    <property type="match status" value="1"/>
</dbReference>
<dbReference type="GO" id="GO:0005743">
    <property type="term" value="C:mitochondrial inner membrane"/>
    <property type="evidence" value="ECO:0007669"/>
    <property type="project" value="UniProtKB-SubCell"/>
</dbReference>
<proteinExistence type="inferred from homology"/>
<keyword evidence="11" id="KW-0496">Mitochondrion</keyword>
<dbReference type="EC" id="1.3.5.2" evidence="4 11"/>
<evidence type="ECO:0000256" key="3">
    <source>
        <dbReference type="ARBA" id="ARBA00005359"/>
    </source>
</evidence>
<evidence type="ECO:0000256" key="8">
    <source>
        <dbReference type="ARBA" id="ARBA00023002"/>
    </source>
</evidence>
<evidence type="ECO:0000313" key="13">
    <source>
        <dbReference type="EMBL" id="KAK3085528.1"/>
    </source>
</evidence>
<dbReference type="InterPro" id="IPR013785">
    <property type="entry name" value="Aldolase_TIM"/>
</dbReference>
<feature type="transmembrane region" description="Helical" evidence="11">
    <location>
        <begin position="21"/>
        <end position="40"/>
    </location>
</feature>
<comment type="similarity">
    <text evidence="3 11">Belongs to the dihydroorotate dehydrogenase family. Type 2 subfamily.</text>
</comment>
<comment type="pathway">
    <text evidence="2 11">Pyrimidine metabolism; UMP biosynthesis via de novo pathway; orotate from (S)-dihydroorotate (quinone route): step 1/1.</text>
</comment>
<evidence type="ECO:0000256" key="6">
    <source>
        <dbReference type="ARBA" id="ARBA00022630"/>
    </source>
</evidence>
<dbReference type="InterPro" id="IPR050074">
    <property type="entry name" value="DHO_dehydrogenase"/>
</dbReference>
<evidence type="ECO:0000313" key="14">
    <source>
        <dbReference type="Proteomes" id="UP001186944"/>
    </source>
</evidence>
<dbReference type="Gene3D" id="3.20.20.70">
    <property type="entry name" value="Aldolase class I"/>
    <property type="match status" value="1"/>
</dbReference>
<keyword evidence="11" id="KW-0999">Mitochondrion inner membrane</keyword>
<dbReference type="GO" id="GO:0006207">
    <property type="term" value="P:'de novo' pyrimidine nucleobase biosynthetic process"/>
    <property type="evidence" value="ECO:0007669"/>
    <property type="project" value="InterPro"/>
</dbReference>
<accession>A0AA89BK80</accession>
<dbReference type="EMBL" id="VSWD01000012">
    <property type="protein sequence ID" value="KAK3085528.1"/>
    <property type="molecule type" value="Genomic_DNA"/>
</dbReference>
<keyword evidence="6 11" id="KW-0285">Flavoprotein</keyword>
<evidence type="ECO:0000256" key="2">
    <source>
        <dbReference type="ARBA" id="ARBA00005161"/>
    </source>
</evidence>
<dbReference type="PROSITE" id="PS00911">
    <property type="entry name" value="DHODEHASE_1"/>
    <property type="match status" value="1"/>
</dbReference>
<dbReference type="InterPro" id="IPR005720">
    <property type="entry name" value="Dihydroorotate_DH_cat"/>
</dbReference>
<comment type="catalytic activity">
    <reaction evidence="10 11">
        <text>(S)-dihydroorotate + a quinone = orotate + a quinol</text>
        <dbReference type="Rhea" id="RHEA:30187"/>
        <dbReference type="ChEBI" id="CHEBI:24646"/>
        <dbReference type="ChEBI" id="CHEBI:30839"/>
        <dbReference type="ChEBI" id="CHEBI:30864"/>
        <dbReference type="ChEBI" id="CHEBI:132124"/>
        <dbReference type="EC" id="1.3.5.2"/>
    </reaction>
</comment>
<evidence type="ECO:0000256" key="7">
    <source>
        <dbReference type="ARBA" id="ARBA00022643"/>
    </source>
</evidence>
<keyword evidence="11" id="KW-0812">Transmembrane</keyword>
<comment type="subcellular location">
    <subcellularLocation>
        <location evidence="1">Membrane</location>
    </subcellularLocation>
    <subcellularLocation>
        <location evidence="11">Mitochondrion inner membrane</location>
        <topology evidence="11">Single-pass membrane protein</topology>
    </subcellularLocation>
</comment>
<dbReference type="GO" id="GO:0106430">
    <property type="term" value="F:dihydroorotate dehydrogenase (quinone) activity"/>
    <property type="evidence" value="ECO:0007669"/>
    <property type="project" value="UniProtKB-EC"/>
</dbReference>
<comment type="caution">
    <text evidence="13">The sequence shown here is derived from an EMBL/GenBank/DDBJ whole genome shotgun (WGS) entry which is preliminary data.</text>
</comment>
<evidence type="ECO:0000259" key="12">
    <source>
        <dbReference type="Pfam" id="PF01180"/>
    </source>
</evidence>
<evidence type="ECO:0000256" key="10">
    <source>
        <dbReference type="ARBA" id="ARBA00048639"/>
    </source>
</evidence>
<dbReference type="SUPFAM" id="SSF51395">
    <property type="entry name" value="FMN-linked oxidoreductases"/>
    <property type="match status" value="1"/>
</dbReference>
<comment type="cofactor">
    <cofactor evidence="11">
        <name>FMN</name>
        <dbReference type="ChEBI" id="CHEBI:58210"/>
    </cofactor>
    <text evidence="11">Binds 1 FMN per subunit.</text>
</comment>
<dbReference type="PANTHER" id="PTHR48109:SF4">
    <property type="entry name" value="DIHYDROOROTATE DEHYDROGENASE (QUINONE), MITOCHONDRIAL"/>
    <property type="match status" value="1"/>
</dbReference>
<evidence type="ECO:0000256" key="5">
    <source>
        <dbReference type="ARBA" id="ARBA00017599"/>
    </source>
</evidence>
<dbReference type="PROSITE" id="PS00912">
    <property type="entry name" value="DHODEHASE_2"/>
    <property type="match status" value="1"/>
</dbReference>
<evidence type="ECO:0000256" key="9">
    <source>
        <dbReference type="ARBA" id="ARBA00023136"/>
    </source>
</evidence>
<keyword evidence="8 11" id="KW-0560">Oxidoreductase</keyword>
<dbReference type="AlphaFoldDB" id="A0AA89BK80"/>
<dbReference type="Pfam" id="PF01180">
    <property type="entry name" value="DHO_dh"/>
    <property type="match status" value="1"/>
</dbReference>
<evidence type="ECO:0000256" key="1">
    <source>
        <dbReference type="ARBA" id="ARBA00004370"/>
    </source>
</evidence>
<evidence type="ECO:0000256" key="4">
    <source>
        <dbReference type="ARBA" id="ARBA00012791"/>
    </source>
</evidence>
<feature type="domain" description="Dihydroorotate dehydrogenase catalytic" evidence="12">
    <location>
        <begin position="85"/>
        <end position="416"/>
    </location>
</feature>
<reference evidence="13" key="1">
    <citation type="submission" date="2019-08" db="EMBL/GenBank/DDBJ databases">
        <title>The improved chromosome-level genome for the pearl oyster Pinctada fucata martensii using PacBio sequencing and Hi-C.</title>
        <authorList>
            <person name="Zheng Z."/>
        </authorList>
    </citation>
    <scope>NUCLEOTIDE SEQUENCE</scope>
    <source>
        <strain evidence="13">ZZ-2019</strain>
        <tissue evidence="13">Adductor muscle</tissue>
    </source>
</reference>
<dbReference type="Proteomes" id="UP001186944">
    <property type="component" value="Unassembled WGS sequence"/>
</dbReference>
<keyword evidence="11" id="KW-1133">Transmembrane helix</keyword>
<dbReference type="InterPro" id="IPR001295">
    <property type="entry name" value="Dihydroorotate_DH_CS"/>
</dbReference>
<dbReference type="GO" id="GO:0009220">
    <property type="term" value="P:pyrimidine ribonucleotide biosynthetic process"/>
    <property type="evidence" value="ECO:0007669"/>
    <property type="project" value="TreeGrafter"/>
</dbReference>
<dbReference type="PANTHER" id="PTHR48109">
    <property type="entry name" value="DIHYDROOROTATE DEHYDROGENASE (QUINONE), MITOCHONDRIAL-RELATED"/>
    <property type="match status" value="1"/>
</dbReference>
<protein>
    <recommendedName>
        <fullName evidence="5 11">Dihydroorotate dehydrogenase (quinone), mitochondrial</fullName>
        <shortName evidence="11">DHOdehase</shortName>
        <ecNumber evidence="4 11">1.3.5.2</ecNumber>
    </recommendedName>
</protein>
<keyword evidence="9 11" id="KW-0472">Membrane</keyword>
<organism evidence="13 14">
    <name type="scientific">Pinctada imbricata</name>
    <name type="common">Atlantic pearl-oyster</name>
    <name type="synonym">Pinctada martensii</name>
    <dbReference type="NCBI Taxonomy" id="66713"/>
    <lineage>
        <taxon>Eukaryota</taxon>
        <taxon>Metazoa</taxon>
        <taxon>Spiralia</taxon>
        <taxon>Lophotrochozoa</taxon>
        <taxon>Mollusca</taxon>
        <taxon>Bivalvia</taxon>
        <taxon>Autobranchia</taxon>
        <taxon>Pteriomorphia</taxon>
        <taxon>Pterioida</taxon>
        <taxon>Pterioidea</taxon>
        <taxon>Pteriidae</taxon>
        <taxon>Pinctada</taxon>
    </lineage>
</organism>
<keyword evidence="14" id="KW-1185">Reference proteome</keyword>
<gene>
    <name evidence="13" type="ORF">FSP39_004707</name>
</gene>
<dbReference type="CDD" id="cd04738">
    <property type="entry name" value="DHOD_2_like"/>
    <property type="match status" value="1"/>
</dbReference>